<feature type="transmembrane region" description="Helical" evidence="2">
    <location>
        <begin position="412"/>
        <end position="433"/>
    </location>
</feature>
<keyword evidence="2" id="KW-1133">Transmembrane helix</keyword>
<feature type="transmembrane region" description="Helical" evidence="2">
    <location>
        <begin position="445"/>
        <end position="465"/>
    </location>
</feature>
<feature type="transmembrane region" description="Helical" evidence="2">
    <location>
        <begin position="390"/>
        <end position="406"/>
    </location>
</feature>
<feature type="transmembrane region" description="Helical" evidence="2">
    <location>
        <begin position="268"/>
        <end position="286"/>
    </location>
</feature>
<dbReference type="EMBL" id="BAABRO010000005">
    <property type="protein sequence ID" value="GAA5507447.1"/>
    <property type="molecule type" value="Genomic_DNA"/>
</dbReference>
<organism evidence="3 4">
    <name type="scientific">Novipirellula caenicola</name>
    <dbReference type="NCBI Taxonomy" id="1536901"/>
    <lineage>
        <taxon>Bacteria</taxon>
        <taxon>Pseudomonadati</taxon>
        <taxon>Planctomycetota</taxon>
        <taxon>Planctomycetia</taxon>
        <taxon>Pirellulales</taxon>
        <taxon>Pirellulaceae</taxon>
        <taxon>Novipirellula</taxon>
    </lineage>
</organism>
<keyword evidence="4" id="KW-1185">Reference proteome</keyword>
<evidence type="ECO:0008006" key="5">
    <source>
        <dbReference type="Google" id="ProtNLM"/>
    </source>
</evidence>
<sequence length="593" mass="64524">MLMSEILLYYKRPDPTTWVYLSSFLTIGLFFVFHRFWSIRNLDIFLLILLAPGLLMVHEGRRRQLQEIESEVITHRQTETVPATPHSANADSDQGSRLSNTELRNTGLANTGLRELAAAGDLNPSPRSQNAATSSLSSKLGSSGGDVLVALTQAVPTDDPDAATMSEEEASVRAEAAILAQPAVPLATDSPESMLDADAAGSADASTADIEADVDPEASSEIDPEDIRRYGFISLFIVQFMLLIRLLLDPLMVRRPLLDPNLSSGGLTFIGVSLFIFMMANIVASTPRIQIEQGPKLGPGYALMNMLPAIPTRPVTDALAGSTLGDENELNESQSRLATIAKVLAILAHAAIVSGIVLIGNWHFGNMRAGVGCATLYLLMPYTAQMTGRVDHALPAALLLWAVLFYRKPLVAGIFLGLAAGLVYYPFFLLPLWISFYWRRGVWRFTIGVAVMLGLLMMLLSLSGVESLVDHLRTMFGLFKPETKSNILGGIWGLGWNPIWRLPVIVGFVILCSFFAAWPAQKNLGTLIGCSAAVMVGAQFWHGYGGGLYIAWFLPLLLLTIFRPNLQDRIALKVVSDSSNKKRRPAALEVDAA</sequence>
<feature type="transmembrane region" description="Helical" evidence="2">
    <location>
        <begin position="230"/>
        <end position="248"/>
    </location>
</feature>
<feature type="compositionally biased region" description="Acidic residues" evidence="1">
    <location>
        <begin position="210"/>
        <end position="221"/>
    </location>
</feature>
<feature type="compositionally biased region" description="Polar residues" evidence="1">
    <location>
        <begin position="86"/>
        <end position="99"/>
    </location>
</feature>
<name>A0ABP9VQL9_9BACT</name>
<dbReference type="Proteomes" id="UP001416858">
    <property type="component" value="Unassembled WGS sequence"/>
</dbReference>
<reference evidence="3 4" key="1">
    <citation type="submission" date="2024-02" db="EMBL/GenBank/DDBJ databases">
        <title>Rhodopirellula caenicola NBRC 110016.</title>
        <authorList>
            <person name="Ichikawa N."/>
            <person name="Katano-Makiyama Y."/>
            <person name="Hidaka K."/>
        </authorList>
    </citation>
    <scope>NUCLEOTIDE SEQUENCE [LARGE SCALE GENOMIC DNA]</scope>
    <source>
        <strain evidence="3 4">NBRC 110016</strain>
    </source>
</reference>
<evidence type="ECO:0000313" key="3">
    <source>
        <dbReference type="EMBL" id="GAA5507447.1"/>
    </source>
</evidence>
<accession>A0ABP9VQL9</accession>
<proteinExistence type="predicted"/>
<comment type="caution">
    <text evidence="3">The sequence shown here is derived from an EMBL/GenBank/DDBJ whole genome shotgun (WGS) entry which is preliminary data.</text>
</comment>
<feature type="compositionally biased region" description="Low complexity" evidence="1">
    <location>
        <begin position="196"/>
        <end position="209"/>
    </location>
</feature>
<feature type="transmembrane region" description="Helical" evidence="2">
    <location>
        <begin position="499"/>
        <end position="517"/>
    </location>
</feature>
<feature type="transmembrane region" description="Helical" evidence="2">
    <location>
        <begin position="16"/>
        <end position="33"/>
    </location>
</feature>
<evidence type="ECO:0000256" key="2">
    <source>
        <dbReference type="SAM" id="Phobius"/>
    </source>
</evidence>
<feature type="region of interest" description="Disordered" evidence="1">
    <location>
        <begin position="75"/>
        <end position="99"/>
    </location>
</feature>
<evidence type="ECO:0000313" key="4">
    <source>
        <dbReference type="Proteomes" id="UP001416858"/>
    </source>
</evidence>
<evidence type="ECO:0000256" key="1">
    <source>
        <dbReference type="SAM" id="MobiDB-lite"/>
    </source>
</evidence>
<feature type="region of interest" description="Disordered" evidence="1">
    <location>
        <begin position="119"/>
        <end position="138"/>
    </location>
</feature>
<keyword evidence="2" id="KW-0812">Transmembrane</keyword>
<feature type="transmembrane region" description="Helical" evidence="2">
    <location>
        <begin position="548"/>
        <end position="566"/>
    </location>
</feature>
<gene>
    <name evidence="3" type="ORF">Rcae01_02903</name>
</gene>
<protein>
    <recommendedName>
        <fullName evidence="5">Transmembrane protein</fullName>
    </recommendedName>
</protein>
<feature type="transmembrane region" description="Helical" evidence="2">
    <location>
        <begin position="340"/>
        <end position="359"/>
    </location>
</feature>
<keyword evidence="2" id="KW-0472">Membrane</keyword>
<feature type="region of interest" description="Disordered" evidence="1">
    <location>
        <begin position="189"/>
        <end position="221"/>
    </location>
</feature>